<organism evidence="2 3">
    <name type="scientific">Bacteroides stercoris</name>
    <dbReference type="NCBI Taxonomy" id="46506"/>
    <lineage>
        <taxon>Bacteria</taxon>
        <taxon>Pseudomonadati</taxon>
        <taxon>Bacteroidota</taxon>
        <taxon>Bacteroidia</taxon>
        <taxon>Bacteroidales</taxon>
        <taxon>Bacteroidaceae</taxon>
        <taxon>Bacteroides</taxon>
    </lineage>
</organism>
<dbReference type="GeneID" id="99749551"/>
<evidence type="ECO:0000259" key="1">
    <source>
        <dbReference type="Pfam" id="PF13274"/>
    </source>
</evidence>
<proteinExistence type="predicted"/>
<dbReference type="AlphaFoldDB" id="A0A6A2JKH4"/>
<reference evidence="2 3" key="1">
    <citation type="journal article" date="2019" name="Nat. Med.">
        <title>A library of human gut bacterial isolates paired with longitudinal multiomics data enables mechanistic microbiome research.</title>
        <authorList>
            <person name="Poyet M."/>
            <person name="Groussin M."/>
            <person name="Gibbons S.M."/>
            <person name="Avila-Pacheco J."/>
            <person name="Jiang X."/>
            <person name="Kearney S.M."/>
            <person name="Perrotta A.R."/>
            <person name="Berdy B."/>
            <person name="Zhao S."/>
            <person name="Lieberman T.D."/>
            <person name="Swanson P.K."/>
            <person name="Smith M."/>
            <person name="Roesemann S."/>
            <person name="Alexander J.E."/>
            <person name="Rich S.A."/>
            <person name="Livny J."/>
            <person name="Vlamakis H."/>
            <person name="Clish C."/>
            <person name="Bullock K."/>
            <person name="Deik A."/>
            <person name="Scott J."/>
            <person name="Pierce K.A."/>
            <person name="Xavier R.J."/>
            <person name="Alm E.J."/>
        </authorList>
    </citation>
    <scope>NUCLEOTIDE SEQUENCE [LARGE SCALE GENOMIC DNA]</scope>
    <source>
        <strain evidence="2 3">BIOML-A17</strain>
    </source>
</reference>
<dbReference type="InterPro" id="IPR025272">
    <property type="entry name" value="SocA_Panacea"/>
</dbReference>
<dbReference type="RefSeq" id="WP_005647472.1">
    <property type="nucleotide sequence ID" value="NZ_WCLO01000008.1"/>
</dbReference>
<dbReference type="Pfam" id="PF13274">
    <property type="entry name" value="SocA_Panacea"/>
    <property type="match status" value="1"/>
</dbReference>
<dbReference type="Proteomes" id="UP000440773">
    <property type="component" value="Unassembled WGS sequence"/>
</dbReference>
<sequence length="190" mass="22271">MKTLEQVKKIESVVLYVLRKFPEGVDYIKLFKIIYFAQKEYLVNYGKVLCPDTFKARTFGPVPALSDKVIKLVELEEEDIDSYPDLRNFYNSIRVQDQMVYALAEPDMDYLSRKECEYLDKWYNYCKDKDSKKELSPESHDEAYTKAYTRYKDDPQLGTLTNIEIAKAGGATEKMVAYIREKELMTNELS</sequence>
<evidence type="ECO:0000313" key="3">
    <source>
        <dbReference type="Proteomes" id="UP000440773"/>
    </source>
</evidence>
<name>A0A6A2JKH4_BACSE</name>
<feature type="domain" description="Antitoxin SocA-like Panacea" evidence="1">
    <location>
        <begin position="30"/>
        <end position="142"/>
    </location>
</feature>
<dbReference type="EMBL" id="WCLP01000014">
    <property type="protein sequence ID" value="KAB5282224.1"/>
    <property type="molecule type" value="Genomic_DNA"/>
</dbReference>
<gene>
    <name evidence="2" type="ORF">F9962_07035</name>
</gene>
<comment type="caution">
    <text evidence="2">The sequence shown here is derived from an EMBL/GenBank/DDBJ whole genome shotgun (WGS) entry which is preliminary data.</text>
</comment>
<evidence type="ECO:0000313" key="2">
    <source>
        <dbReference type="EMBL" id="KAB5282224.1"/>
    </source>
</evidence>
<accession>A0A6A2JKH4</accession>
<protein>
    <submittedName>
        <fullName evidence="2">SocA family protein</fullName>
    </submittedName>
</protein>